<dbReference type="AlphaFoldDB" id="A0A132ND22"/>
<dbReference type="Proteomes" id="UP000243024">
    <property type="component" value="Unassembled WGS sequence"/>
</dbReference>
<comment type="catalytic activity">
    <reaction evidence="3">
        <text>L-glutaminyl-[protein] + H2O = L-glutamyl-[protein] + NH4(+)</text>
        <dbReference type="Rhea" id="RHEA:16441"/>
        <dbReference type="Rhea" id="RHEA-COMP:10207"/>
        <dbReference type="Rhea" id="RHEA-COMP:10208"/>
        <dbReference type="ChEBI" id="CHEBI:15377"/>
        <dbReference type="ChEBI" id="CHEBI:28938"/>
        <dbReference type="ChEBI" id="CHEBI:29973"/>
        <dbReference type="ChEBI" id="CHEBI:30011"/>
        <dbReference type="EC" id="3.5.1.44"/>
    </reaction>
</comment>
<dbReference type="SUPFAM" id="SSF64438">
    <property type="entry name" value="CNF1/YfiH-like putative cysteine hydrolases"/>
    <property type="match status" value="1"/>
</dbReference>
<dbReference type="EMBL" id="JXBB01000012">
    <property type="protein sequence ID" value="OAR04719.1"/>
    <property type="molecule type" value="Genomic_DNA"/>
</dbReference>
<reference evidence="5 6" key="1">
    <citation type="submission" date="2015-09" db="EMBL/GenBank/DDBJ databases">
        <title>Draft genome sequence of Hydrogenibacillus schlegelii DSM 2000.</title>
        <authorList>
            <person name="Hemp J."/>
        </authorList>
    </citation>
    <scope>NUCLEOTIDE SEQUENCE [LARGE SCALE GENOMIC DNA]</scope>
    <source>
        <strain evidence="5 6">MA 48</strain>
    </source>
</reference>
<dbReference type="Proteomes" id="UP000748108">
    <property type="component" value="Unassembled WGS sequence"/>
</dbReference>
<dbReference type="CDD" id="cd16352">
    <property type="entry name" value="CheD"/>
    <property type="match status" value="1"/>
</dbReference>
<name>A0A132ND22_HYDSH</name>
<organism evidence="5 6">
    <name type="scientific">Hydrogenibacillus schlegelii</name>
    <name type="common">Bacillus schlegelii</name>
    <dbReference type="NCBI Taxonomy" id="1484"/>
    <lineage>
        <taxon>Bacteria</taxon>
        <taxon>Bacillati</taxon>
        <taxon>Bacillota</taxon>
        <taxon>Bacilli</taxon>
        <taxon>Bacillales</taxon>
        <taxon>Bacillales Family X. Incertae Sedis</taxon>
        <taxon>Hydrogenibacillus</taxon>
    </lineage>
</organism>
<dbReference type="STRING" id="1484.SA87_09380"/>
<evidence type="ECO:0000256" key="3">
    <source>
        <dbReference type="HAMAP-Rule" id="MF_01440"/>
    </source>
</evidence>
<dbReference type="Pfam" id="PF03975">
    <property type="entry name" value="CheD"/>
    <property type="match status" value="1"/>
</dbReference>
<evidence type="ECO:0000256" key="1">
    <source>
        <dbReference type="ARBA" id="ARBA00022500"/>
    </source>
</evidence>
<protein>
    <recommendedName>
        <fullName evidence="3">Probable chemoreceptor glutamine deamidase CheD</fullName>
        <ecNumber evidence="3">3.5.1.44</ecNumber>
    </recommendedName>
</protein>
<dbReference type="EC" id="3.5.1.44" evidence="3"/>
<dbReference type="PANTHER" id="PTHR35147:SF1">
    <property type="entry name" value="CHEMORECEPTOR GLUTAMINE DEAMIDASE CHED-RELATED"/>
    <property type="match status" value="1"/>
</dbReference>
<dbReference type="GO" id="GO:0006935">
    <property type="term" value="P:chemotaxis"/>
    <property type="evidence" value="ECO:0007669"/>
    <property type="project" value="UniProtKB-UniRule"/>
</dbReference>
<accession>A0A132ND22</accession>
<gene>
    <name evidence="3" type="primary">cheD</name>
    <name evidence="4" type="ORF">KM312_02035</name>
    <name evidence="5" type="ORF">SA87_09380</name>
</gene>
<dbReference type="EMBL" id="JAHHQF010000039">
    <property type="protein sequence ID" value="MBT9281434.1"/>
    <property type="molecule type" value="Genomic_DNA"/>
</dbReference>
<evidence type="ECO:0000256" key="2">
    <source>
        <dbReference type="ARBA" id="ARBA00022801"/>
    </source>
</evidence>
<proteinExistence type="inferred from homology"/>
<dbReference type="HAMAP" id="MF_01440">
    <property type="entry name" value="CheD"/>
    <property type="match status" value="1"/>
</dbReference>
<dbReference type="OrthoDB" id="9807202at2"/>
<dbReference type="InterPro" id="IPR011324">
    <property type="entry name" value="Cytotoxic_necrot_fac-like_cat"/>
</dbReference>
<comment type="caution">
    <text evidence="5">The sequence shown here is derived from an EMBL/GenBank/DDBJ whole genome shotgun (WGS) entry which is preliminary data.</text>
</comment>
<dbReference type="RefSeq" id="WP_066200082.1">
    <property type="nucleotide sequence ID" value="NZ_CBCSAS010000004.1"/>
</dbReference>
<comment type="function">
    <text evidence="3">Probably deamidates glutamine residues to glutamate on methyl-accepting chemotaxis receptors (MCPs), playing an important role in chemotaxis.</text>
</comment>
<dbReference type="InterPro" id="IPR005659">
    <property type="entry name" value="Chemorcpt_Glu_NH3ase_CheD"/>
</dbReference>
<dbReference type="PANTHER" id="PTHR35147">
    <property type="entry name" value="CHEMORECEPTOR GLUTAMINE DEAMIDASE CHED-RELATED"/>
    <property type="match status" value="1"/>
</dbReference>
<evidence type="ECO:0000313" key="5">
    <source>
        <dbReference type="EMBL" id="OAR04719.1"/>
    </source>
</evidence>
<sequence>MTVVSVGIAELAALAYPGRLRTAGLGSCVGIALYDRSTRVGGLAHIMLPDSSHARGAVLPGKFADTAVPELLRQMEALGARRPFIVAKLAGGAHMFRQIQNEALLIGARNVEAARAALRAHGVPIVAEDTGGDVGRTIELELADGTLTVRTARQEVRVL</sequence>
<keyword evidence="2 3" id="KW-0378">Hydrolase</keyword>
<reference evidence="4" key="2">
    <citation type="journal article" date="2021" name="Microbiology">
        <title>Metagenomic Analysis of the Microbial Community in the Underground Coal Fire Area (Kemerovo Region, Russia) Revealed Predominance of Thermophilic Members of the Phyla Deinococcus-thermus, Aquificae, and Firmicutes.</title>
        <authorList>
            <person name="Kadnikov V."/>
            <person name="Mardanov A.V."/>
            <person name="Beletsky A.V."/>
            <person name="Karnachuk O.V."/>
            <person name="Ravin N.V."/>
        </authorList>
    </citation>
    <scope>NUCLEOTIDE SEQUENCE</scope>
    <source>
        <strain evidence="4">RBS10-49</strain>
    </source>
</reference>
<evidence type="ECO:0000313" key="6">
    <source>
        <dbReference type="Proteomes" id="UP000243024"/>
    </source>
</evidence>
<dbReference type="InterPro" id="IPR038592">
    <property type="entry name" value="CheD-like_sf"/>
</dbReference>
<dbReference type="GO" id="GO:0050568">
    <property type="term" value="F:protein-glutamine glutaminase activity"/>
    <property type="evidence" value="ECO:0007669"/>
    <property type="project" value="UniProtKB-UniRule"/>
</dbReference>
<dbReference type="Gene3D" id="3.30.1330.200">
    <property type="match status" value="1"/>
</dbReference>
<comment type="similarity">
    <text evidence="3">Belongs to the CheD family.</text>
</comment>
<keyword evidence="6" id="KW-1185">Reference proteome</keyword>
<evidence type="ECO:0000313" key="4">
    <source>
        <dbReference type="EMBL" id="MBT9281434.1"/>
    </source>
</evidence>
<keyword evidence="1 3" id="KW-0145">Chemotaxis</keyword>